<reference evidence="1" key="1">
    <citation type="submission" date="2024-02" db="EMBL/GenBank/DDBJ databases">
        <authorList>
            <consortium name="ELIXIR-Norway"/>
            <consortium name="Elixir Norway"/>
        </authorList>
    </citation>
    <scope>NUCLEOTIDE SEQUENCE</scope>
</reference>
<dbReference type="EMBL" id="OZ020107">
    <property type="protein sequence ID" value="CAK9259127.1"/>
    <property type="molecule type" value="Genomic_DNA"/>
</dbReference>
<protein>
    <submittedName>
        <fullName evidence="1">Uncharacterized protein</fullName>
    </submittedName>
</protein>
<sequence length="77" mass="8856">NSTFREGMVFYDEPLENVTPHDFCMNFMMGFVEATLRDESLQKRFCKQVTIGPPSLRMPMIIAGVVMCVKPMHKGLR</sequence>
<feature type="non-terminal residue" evidence="1">
    <location>
        <position position="1"/>
    </location>
</feature>
<keyword evidence="2" id="KW-1185">Reference proteome</keyword>
<gene>
    <name evidence="1" type="ORF">CSSPJE1EN1_LOCUS4605</name>
</gene>
<dbReference type="Proteomes" id="UP001497444">
    <property type="component" value="Chromosome 12"/>
</dbReference>
<name>A0ABP0VY72_9BRYO</name>
<organism evidence="1 2">
    <name type="scientific">Sphagnum jensenii</name>
    <dbReference type="NCBI Taxonomy" id="128206"/>
    <lineage>
        <taxon>Eukaryota</taxon>
        <taxon>Viridiplantae</taxon>
        <taxon>Streptophyta</taxon>
        <taxon>Embryophyta</taxon>
        <taxon>Bryophyta</taxon>
        <taxon>Sphagnophytina</taxon>
        <taxon>Sphagnopsida</taxon>
        <taxon>Sphagnales</taxon>
        <taxon>Sphagnaceae</taxon>
        <taxon>Sphagnum</taxon>
    </lineage>
</organism>
<accession>A0ABP0VY72</accession>
<evidence type="ECO:0000313" key="1">
    <source>
        <dbReference type="EMBL" id="CAK9259127.1"/>
    </source>
</evidence>
<proteinExistence type="predicted"/>
<evidence type="ECO:0000313" key="2">
    <source>
        <dbReference type="Proteomes" id="UP001497444"/>
    </source>
</evidence>